<reference evidence="2 3" key="1">
    <citation type="submission" date="2023-07" db="EMBL/GenBank/DDBJ databases">
        <title>Sorghum-associated microbial communities from plants grown in Nebraska, USA.</title>
        <authorList>
            <person name="Schachtman D."/>
        </authorList>
    </citation>
    <scope>NUCLEOTIDE SEQUENCE [LARGE SCALE GENOMIC DNA]</scope>
    <source>
        <strain evidence="2 3">CC351</strain>
    </source>
</reference>
<sequence>MKIITTSLLIFGNFFFAQVGFNTSNPQALLHVDGTKNNPLIGSPSIPQQADDFVITSLGRIGIGTITPTNKLEINSNISNTSGLKFSNLNSSTPVSAGATLGVDQSGNVVTVTGNAFAPASGRSVLTSTANIPANGFNYNLTSITLPTAGTYLITYSIRGEIQVTGGFGYLTGFLSTAPTAGNIVPNTEILIVTSADTNRNVIGGTGTGSLVTTVAGPTTYYAGIRSTTLAGIVFNNADGRTSMTYIKITP</sequence>
<feature type="chain" id="PRO_5045762737" description="IPT/TIG domain-containing protein" evidence="1">
    <location>
        <begin position="18"/>
        <end position="251"/>
    </location>
</feature>
<evidence type="ECO:0008006" key="4">
    <source>
        <dbReference type="Google" id="ProtNLM"/>
    </source>
</evidence>
<comment type="caution">
    <text evidence="2">The sequence shown here is derived from an EMBL/GenBank/DDBJ whole genome shotgun (WGS) entry which is preliminary data.</text>
</comment>
<keyword evidence="3" id="KW-1185">Reference proteome</keyword>
<dbReference type="RefSeq" id="WP_306846081.1">
    <property type="nucleotide sequence ID" value="NZ_JAUSRL010000007.1"/>
</dbReference>
<dbReference type="Proteomes" id="UP001235513">
    <property type="component" value="Unassembled WGS sequence"/>
</dbReference>
<proteinExistence type="predicted"/>
<organism evidence="2 3">
    <name type="scientific">Chryseobacterium lathyri</name>
    <dbReference type="NCBI Taxonomy" id="395933"/>
    <lineage>
        <taxon>Bacteria</taxon>
        <taxon>Pseudomonadati</taxon>
        <taxon>Bacteroidota</taxon>
        <taxon>Flavobacteriia</taxon>
        <taxon>Flavobacteriales</taxon>
        <taxon>Weeksellaceae</taxon>
        <taxon>Chryseobacterium group</taxon>
        <taxon>Chryseobacterium</taxon>
    </lineage>
</organism>
<accession>A0ABT9SSN9</accession>
<keyword evidence="1" id="KW-0732">Signal</keyword>
<protein>
    <recommendedName>
        <fullName evidence="4">IPT/TIG domain-containing protein</fullName>
    </recommendedName>
</protein>
<name>A0ABT9SSN9_9FLAO</name>
<evidence type="ECO:0000313" key="2">
    <source>
        <dbReference type="EMBL" id="MDP9961826.1"/>
    </source>
</evidence>
<evidence type="ECO:0000313" key="3">
    <source>
        <dbReference type="Proteomes" id="UP001235513"/>
    </source>
</evidence>
<evidence type="ECO:0000256" key="1">
    <source>
        <dbReference type="SAM" id="SignalP"/>
    </source>
</evidence>
<gene>
    <name evidence="2" type="ORF">J2T04_003738</name>
</gene>
<feature type="signal peptide" evidence="1">
    <location>
        <begin position="1"/>
        <end position="17"/>
    </location>
</feature>
<dbReference type="EMBL" id="JAUSRL010000007">
    <property type="protein sequence ID" value="MDP9961826.1"/>
    <property type="molecule type" value="Genomic_DNA"/>
</dbReference>